<dbReference type="EMBL" id="CCRF01000102">
    <property type="protein sequence ID" value="CEE03223.1"/>
    <property type="molecule type" value="Genomic_DNA"/>
</dbReference>
<dbReference type="InterPro" id="IPR007436">
    <property type="entry name" value="DUF485"/>
</dbReference>
<evidence type="ECO:0000313" key="3">
    <source>
        <dbReference type="Proteomes" id="UP000040576"/>
    </source>
</evidence>
<gene>
    <name evidence="2" type="ORF">BT1A1_3442</name>
</gene>
<evidence type="ECO:0000256" key="1">
    <source>
        <dbReference type="SAM" id="Phobius"/>
    </source>
</evidence>
<evidence type="ECO:0000313" key="2">
    <source>
        <dbReference type="EMBL" id="CEE03223.1"/>
    </source>
</evidence>
<protein>
    <submittedName>
        <fullName evidence="2">Putative membrane protein</fullName>
    </submittedName>
</protein>
<keyword evidence="1" id="KW-0812">Transmembrane</keyword>
<keyword evidence="1" id="KW-0472">Membrane</keyword>
<dbReference type="PANTHER" id="PTHR38441">
    <property type="entry name" value="INTEGRAL MEMBRANE PROTEIN-RELATED"/>
    <property type="match status" value="1"/>
</dbReference>
<organism evidence="2 3">
    <name type="scientific">Caldibacillus thermoamylovorans</name>
    <dbReference type="NCBI Taxonomy" id="35841"/>
    <lineage>
        <taxon>Bacteria</taxon>
        <taxon>Bacillati</taxon>
        <taxon>Bacillota</taxon>
        <taxon>Bacilli</taxon>
        <taxon>Bacillales</taxon>
        <taxon>Bacillaceae</taxon>
        <taxon>Caldibacillus</taxon>
    </lineage>
</organism>
<dbReference type="PANTHER" id="PTHR38441:SF1">
    <property type="entry name" value="MEMBRANE PROTEIN"/>
    <property type="match status" value="1"/>
</dbReference>
<dbReference type="AlphaFoldDB" id="A0A090J3G8"/>
<proteinExistence type="predicted"/>
<dbReference type="Proteomes" id="UP000040576">
    <property type="component" value="Unassembled WGS sequence"/>
</dbReference>
<keyword evidence="3" id="KW-1185">Reference proteome</keyword>
<dbReference type="RefSeq" id="WP_034773430.1">
    <property type="nucleotide sequence ID" value="NZ_CCRF01000102.1"/>
</dbReference>
<feature type="transmembrane region" description="Helical" evidence="1">
    <location>
        <begin position="34"/>
        <end position="55"/>
    </location>
</feature>
<accession>A0A090J3G8</accession>
<feature type="transmembrane region" description="Helical" evidence="1">
    <location>
        <begin position="67"/>
        <end position="88"/>
    </location>
</feature>
<name>A0A090J3G8_9BACI</name>
<reference evidence="2 3" key="1">
    <citation type="submission" date="2014-07" db="EMBL/GenBank/DDBJ databases">
        <authorList>
            <person name="Wibberg Daniel"/>
        </authorList>
    </citation>
    <scope>NUCLEOTIDE SEQUENCE [LARGE SCALE GENOMIC DNA]</scope>
</reference>
<dbReference type="Pfam" id="PF04341">
    <property type="entry name" value="DUF485"/>
    <property type="match status" value="1"/>
</dbReference>
<keyword evidence="1" id="KW-1133">Transmembrane helix</keyword>
<sequence length="113" mass="13377">MNHAEQKVEVEKTKFERIIETGKFKELMDQKKKFLVPCTVFFLLFYFALPIMTSYTKLLHQPAFGDINWAWIFAFAQFIMTWTLVTIYMKKSSKFDKLAADVTEEFVKKGESK</sequence>